<name>A0A3E1F0X4_9FLAO</name>
<dbReference type="AlphaFoldDB" id="A0A3E1F0X4"/>
<dbReference type="PANTHER" id="PTHR33258">
    <property type="entry name" value="TRANSPOSASE INSL FOR INSERTION SEQUENCE ELEMENT IS186A-RELATED"/>
    <property type="match status" value="1"/>
</dbReference>
<gene>
    <name evidence="7" type="ORF">DXU93_00105</name>
</gene>
<evidence type="ECO:0000256" key="1">
    <source>
        <dbReference type="ARBA" id="ARBA00010075"/>
    </source>
</evidence>
<evidence type="ECO:0000256" key="2">
    <source>
        <dbReference type="ARBA" id="ARBA00022578"/>
    </source>
</evidence>
<dbReference type="EMBL" id="QURB01000001">
    <property type="protein sequence ID" value="RFC55377.1"/>
    <property type="molecule type" value="Genomic_DNA"/>
</dbReference>
<evidence type="ECO:0000256" key="4">
    <source>
        <dbReference type="ARBA" id="ARBA00023172"/>
    </source>
</evidence>
<feature type="domain" description="Transposase IS4-like" evidence="5">
    <location>
        <begin position="121"/>
        <end position="330"/>
    </location>
</feature>
<proteinExistence type="inferred from homology"/>
<evidence type="ECO:0000259" key="6">
    <source>
        <dbReference type="Pfam" id="PF14294"/>
    </source>
</evidence>
<keyword evidence="2" id="KW-0815">Transposition</keyword>
<keyword evidence="8" id="KW-1185">Reference proteome</keyword>
<protein>
    <submittedName>
        <fullName evidence="7">IS4 family transposase</fullName>
    </submittedName>
</protein>
<dbReference type="Proteomes" id="UP000257127">
    <property type="component" value="Unassembled WGS sequence"/>
</dbReference>
<dbReference type="InterPro" id="IPR047952">
    <property type="entry name" value="Transpos_IS4"/>
</dbReference>
<dbReference type="InterPro" id="IPR002559">
    <property type="entry name" value="Transposase_11"/>
</dbReference>
<comment type="similarity">
    <text evidence="1">Belongs to the transposase 11 family.</text>
</comment>
<dbReference type="GO" id="GO:0004803">
    <property type="term" value="F:transposase activity"/>
    <property type="evidence" value="ECO:0007669"/>
    <property type="project" value="InterPro"/>
</dbReference>
<dbReference type="SUPFAM" id="SSF53098">
    <property type="entry name" value="Ribonuclease H-like"/>
    <property type="match status" value="1"/>
</dbReference>
<keyword evidence="4" id="KW-0233">DNA recombination</keyword>
<evidence type="ECO:0000313" key="8">
    <source>
        <dbReference type="Proteomes" id="UP000257127"/>
    </source>
</evidence>
<reference evidence="7 8" key="1">
    <citation type="submission" date="2018-08" db="EMBL/GenBank/DDBJ databases">
        <title>The draft genome squence of Brumimicrobium sp. N62.</title>
        <authorList>
            <person name="Du Z.-J."/>
            <person name="Luo H.-R."/>
        </authorList>
    </citation>
    <scope>NUCLEOTIDE SEQUENCE [LARGE SCALE GENOMIC DNA]</scope>
    <source>
        <strain evidence="7 8">N62</strain>
    </source>
</reference>
<comment type="caution">
    <text evidence="7">The sequence shown here is derived from an EMBL/GenBank/DDBJ whole genome shotgun (WGS) entry which is preliminary data.</text>
</comment>
<organism evidence="7 8">
    <name type="scientific">Brumimicrobium aurantiacum</name>
    <dbReference type="NCBI Taxonomy" id="1737063"/>
    <lineage>
        <taxon>Bacteria</taxon>
        <taxon>Pseudomonadati</taxon>
        <taxon>Bacteroidota</taxon>
        <taxon>Flavobacteriia</taxon>
        <taxon>Flavobacteriales</taxon>
        <taxon>Crocinitomicaceae</taxon>
        <taxon>Brumimicrobium</taxon>
    </lineage>
</organism>
<dbReference type="RefSeq" id="WP_116879217.1">
    <property type="nucleotide sequence ID" value="NZ_QURB01000001.1"/>
</dbReference>
<dbReference type="Pfam" id="PF01609">
    <property type="entry name" value="DDE_Tnp_1"/>
    <property type="match status" value="1"/>
</dbReference>
<dbReference type="PANTHER" id="PTHR33258:SF1">
    <property type="entry name" value="TRANSPOSASE INSL FOR INSERTION SEQUENCE ELEMENT IS186A-RELATED"/>
    <property type="match status" value="1"/>
</dbReference>
<keyword evidence="3" id="KW-0238">DNA-binding</keyword>
<dbReference type="GO" id="GO:0006313">
    <property type="term" value="P:DNA transposition"/>
    <property type="evidence" value="ECO:0007669"/>
    <property type="project" value="InterPro"/>
</dbReference>
<dbReference type="OrthoDB" id="7327264at2"/>
<evidence type="ECO:0000259" key="5">
    <source>
        <dbReference type="Pfam" id="PF01609"/>
    </source>
</evidence>
<sequence>MHKDKYVFAQLASFLDRNKFNYIVRKYNGDKYVKHFTCWNQLLSMMFGQLSNRESLRDLIVALDAHHSKSYHLGLGKNVSKSSLARANQDRDYRIFEEYAYYLVNEARKKRVSKIFKIEGNVYAFDSTTIDLCLSVFWWAKFRKNKGGIKVHTLYDIETQIPAFFHITEASVHDSTVMKEIPYETGSYYIFDRAYNHFKMLYKVHQIEAFFVVRAKKNIQYQIIKWKRRLPKNVLSDVTIELTGFYPKQYYPAVLRLIRYWDEEQERELMFLTNAKHITALKVAELYKNRWQVELFFKWLKQHLKIKKFWGTTENAVRIQIYAAISTYCLVAIVQKEMQVDRSTYEVLQILSILLTDKTQLRELFEKTKFQNYKVQFKLNEPNLFNFD</sequence>
<accession>A0A3E1F0X4</accession>
<dbReference type="InterPro" id="IPR012337">
    <property type="entry name" value="RNaseH-like_sf"/>
</dbReference>
<dbReference type="InterPro" id="IPR025399">
    <property type="entry name" value="DUF4372"/>
</dbReference>
<dbReference type="Pfam" id="PF14294">
    <property type="entry name" value="DUF4372"/>
    <property type="match status" value="1"/>
</dbReference>
<dbReference type="GO" id="GO:0003677">
    <property type="term" value="F:DNA binding"/>
    <property type="evidence" value="ECO:0007669"/>
    <property type="project" value="UniProtKB-KW"/>
</dbReference>
<dbReference type="NCBIfam" id="NF033592">
    <property type="entry name" value="transpos_IS4_1"/>
    <property type="match status" value="1"/>
</dbReference>
<dbReference type="Gene3D" id="3.90.350.10">
    <property type="entry name" value="Transposase Inhibitor Protein From Tn5, Chain A, domain 1"/>
    <property type="match status" value="1"/>
</dbReference>
<evidence type="ECO:0000256" key="3">
    <source>
        <dbReference type="ARBA" id="ARBA00023125"/>
    </source>
</evidence>
<feature type="domain" description="DUF4372" evidence="6">
    <location>
        <begin position="5"/>
        <end position="75"/>
    </location>
</feature>
<evidence type="ECO:0000313" key="7">
    <source>
        <dbReference type="EMBL" id="RFC55377.1"/>
    </source>
</evidence>